<dbReference type="NCBIfam" id="TIGR01163">
    <property type="entry name" value="rpe"/>
    <property type="match status" value="1"/>
</dbReference>
<comment type="similarity">
    <text evidence="6">Belongs to the ribulose-phosphate 3-epimerase family.</text>
</comment>
<evidence type="ECO:0000256" key="3">
    <source>
        <dbReference type="ARBA" id="ARBA00001941"/>
    </source>
</evidence>
<dbReference type="PANTHER" id="PTHR11749">
    <property type="entry name" value="RIBULOSE-5-PHOSPHATE-3-EPIMERASE"/>
    <property type="match status" value="1"/>
</dbReference>
<evidence type="ECO:0000256" key="5">
    <source>
        <dbReference type="ARBA" id="ARBA00001954"/>
    </source>
</evidence>
<organism evidence="10">
    <name type="scientific">marine sediment metagenome</name>
    <dbReference type="NCBI Taxonomy" id="412755"/>
    <lineage>
        <taxon>unclassified sequences</taxon>
        <taxon>metagenomes</taxon>
        <taxon>ecological metagenomes</taxon>
    </lineage>
</organism>
<dbReference type="InterPro" id="IPR026019">
    <property type="entry name" value="Ribul_P_3_epim"/>
</dbReference>
<dbReference type="InterPro" id="IPR011060">
    <property type="entry name" value="RibuloseP-bd_barrel"/>
</dbReference>
<evidence type="ECO:0000256" key="6">
    <source>
        <dbReference type="ARBA" id="ARBA00009541"/>
    </source>
</evidence>
<dbReference type="EMBL" id="LAZR01008067">
    <property type="protein sequence ID" value="KKM81165.1"/>
    <property type="molecule type" value="Genomic_DNA"/>
</dbReference>
<dbReference type="GO" id="GO:0004750">
    <property type="term" value="F:D-ribulose-phosphate 3-epimerase activity"/>
    <property type="evidence" value="ECO:0007669"/>
    <property type="project" value="UniProtKB-EC"/>
</dbReference>
<comment type="catalytic activity">
    <reaction evidence="1">
        <text>D-ribulose 5-phosphate = D-xylulose 5-phosphate</text>
        <dbReference type="Rhea" id="RHEA:13677"/>
        <dbReference type="ChEBI" id="CHEBI:57737"/>
        <dbReference type="ChEBI" id="CHEBI:58121"/>
        <dbReference type="EC" id="5.1.3.1"/>
    </reaction>
</comment>
<keyword evidence="8" id="KW-0479">Metal-binding</keyword>
<evidence type="ECO:0000256" key="2">
    <source>
        <dbReference type="ARBA" id="ARBA00001936"/>
    </source>
</evidence>
<evidence type="ECO:0000256" key="7">
    <source>
        <dbReference type="ARBA" id="ARBA00013188"/>
    </source>
</evidence>
<dbReference type="PROSITE" id="PS01085">
    <property type="entry name" value="RIBUL_P_3_EPIMER_1"/>
    <property type="match status" value="1"/>
</dbReference>
<evidence type="ECO:0000256" key="9">
    <source>
        <dbReference type="ARBA" id="ARBA00023235"/>
    </source>
</evidence>
<dbReference type="AlphaFoldDB" id="A0A0F9MWY2"/>
<comment type="cofactor">
    <cofactor evidence="2">
        <name>Mn(2+)</name>
        <dbReference type="ChEBI" id="CHEBI:29035"/>
    </cofactor>
</comment>
<dbReference type="GO" id="GO:0006098">
    <property type="term" value="P:pentose-phosphate shunt"/>
    <property type="evidence" value="ECO:0007669"/>
    <property type="project" value="InterPro"/>
</dbReference>
<evidence type="ECO:0000256" key="4">
    <source>
        <dbReference type="ARBA" id="ARBA00001947"/>
    </source>
</evidence>
<dbReference type="FunFam" id="3.20.20.70:FF:000004">
    <property type="entry name" value="Ribulose-phosphate 3-epimerase"/>
    <property type="match status" value="1"/>
</dbReference>
<comment type="cofactor">
    <cofactor evidence="4">
        <name>Zn(2+)</name>
        <dbReference type="ChEBI" id="CHEBI:29105"/>
    </cofactor>
</comment>
<dbReference type="GO" id="GO:0005975">
    <property type="term" value="P:carbohydrate metabolic process"/>
    <property type="evidence" value="ECO:0007669"/>
    <property type="project" value="InterPro"/>
</dbReference>
<dbReference type="PIRSF" id="PIRSF001461">
    <property type="entry name" value="RPE"/>
    <property type="match status" value="1"/>
</dbReference>
<evidence type="ECO:0000313" key="10">
    <source>
        <dbReference type="EMBL" id="KKM81165.1"/>
    </source>
</evidence>
<gene>
    <name evidence="10" type="ORF">LCGC14_1332570</name>
</gene>
<dbReference type="HAMAP" id="MF_02227">
    <property type="entry name" value="RPE"/>
    <property type="match status" value="1"/>
</dbReference>
<dbReference type="SUPFAM" id="SSF51366">
    <property type="entry name" value="Ribulose-phoshate binding barrel"/>
    <property type="match status" value="1"/>
</dbReference>
<protein>
    <recommendedName>
        <fullName evidence="7">ribulose-phosphate 3-epimerase</fullName>
        <ecNumber evidence="7">5.1.3.1</ecNumber>
    </recommendedName>
</protein>
<keyword evidence="9" id="KW-0413">Isomerase</keyword>
<dbReference type="CDD" id="cd00429">
    <property type="entry name" value="RPE"/>
    <property type="match status" value="1"/>
</dbReference>
<reference evidence="10" key="1">
    <citation type="journal article" date="2015" name="Nature">
        <title>Complex archaea that bridge the gap between prokaryotes and eukaryotes.</title>
        <authorList>
            <person name="Spang A."/>
            <person name="Saw J.H."/>
            <person name="Jorgensen S.L."/>
            <person name="Zaremba-Niedzwiedzka K."/>
            <person name="Martijn J."/>
            <person name="Lind A.E."/>
            <person name="van Eijk R."/>
            <person name="Schleper C."/>
            <person name="Guy L."/>
            <person name="Ettema T.J."/>
        </authorList>
    </citation>
    <scope>NUCLEOTIDE SEQUENCE</scope>
</reference>
<comment type="caution">
    <text evidence="10">The sequence shown here is derived from an EMBL/GenBank/DDBJ whole genome shotgun (WGS) entry which is preliminary data.</text>
</comment>
<dbReference type="NCBIfam" id="NF004076">
    <property type="entry name" value="PRK05581.1-4"/>
    <property type="match status" value="1"/>
</dbReference>
<comment type="cofactor">
    <cofactor evidence="3">
        <name>Co(2+)</name>
        <dbReference type="ChEBI" id="CHEBI:48828"/>
    </cofactor>
</comment>
<dbReference type="InterPro" id="IPR000056">
    <property type="entry name" value="Ribul_P_3_epim-like"/>
</dbReference>
<comment type="cofactor">
    <cofactor evidence="5">
        <name>Fe(2+)</name>
        <dbReference type="ChEBI" id="CHEBI:29033"/>
    </cofactor>
</comment>
<dbReference type="EC" id="5.1.3.1" evidence="7"/>
<dbReference type="GO" id="GO:0046872">
    <property type="term" value="F:metal ion binding"/>
    <property type="evidence" value="ECO:0007669"/>
    <property type="project" value="UniProtKB-KW"/>
</dbReference>
<evidence type="ECO:0000256" key="8">
    <source>
        <dbReference type="ARBA" id="ARBA00022723"/>
    </source>
</evidence>
<dbReference type="Gene3D" id="3.20.20.70">
    <property type="entry name" value="Aldolase class I"/>
    <property type="match status" value="1"/>
</dbReference>
<accession>A0A0F9MWY2</accession>
<dbReference type="GO" id="GO:0005737">
    <property type="term" value="C:cytoplasm"/>
    <property type="evidence" value="ECO:0007669"/>
    <property type="project" value="UniProtKB-ARBA"/>
</dbReference>
<dbReference type="Pfam" id="PF00834">
    <property type="entry name" value="Ribul_P_3_epim"/>
    <property type="match status" value="1"/>
</dbReference>
<proteinExistence type="inferred from homology"/>
<name>A0A0F9MWY2_9ZZZZ</name>
<sequence>MKNKIKVAPSILAADFSKIYDEVKKVEKANADAIHIDIMDGHFVPNISIGPQMVAAINRSTDLFLDVHLMIYNPFDYIEKFVEVGADLITFHFEATEDVEDTINYIKKCGKKVGLAFNPETSFSLATKYLEKLDLVLFMSVHPGFGRQKFIPSVLEKIELAKNLKEDLKLDFDIQVDGGIDIVTASRCINKGANFLVAGTYLFSQKDMIESVKKLKNC</sequence>
<evidence type="ECO:0000256" key="1">
    <source>
        <dbReference type="ARBA" id="ARBA00001782"/>
    </source>
</evidence>
<dbReference type="InterPro" id="IPR013785">
    <property type="entry name" value="Aldolase_TIM"/>
</dbReference>